<reference evidence="2 3" key="1">
    <citation type="submission" date="2019-03" db="EMBL/GenBank/DDBJ databases">
        <title>Genomic Encyclopedia of Type Strains, Phase IV (KMG-IV): sequencing the most valuable type-strain genomes for metagenomic binning, comparative biology and taxonomic classification.</title>
        <authorList>
            <person name="Goeker M."/>
        </authorList>
    </citation>
    <scope>NUCLEOTIDE SEQUENCE [LARGE SCALE GENOMIC DNA]</scope>
    <source>
        <strain evidence="2 3">DSM 17974</strain>
    </source>
</reference>
<protein>
    <submittedName>
        <fullName evidence="2">Uncharacterized protein</fullName>
    </submittedName>
</protein>
<dbReference type="OrthoDB" id="2375616at2"/>
<gene>
    <name evidence="2" type="ORF">C7445_102318</name>
</gene>
<dbReference type="AlphaFoldDB" id="A0A4R8LVF2"/>
<dbReference type="EMBL" id="SORF01000002">
    <property type="protein sequence ID" value="TDY50757.1"/>
    <property type="molecule type" value="Genomic_DNA"/>
</dbReference>
<keyword evidence="1" id="KW-0472">Membrane</keyword>
<feature type="transmembrane region" description="Helical" evidence="1">
    <location>
        <begin position="14"/>
        <end position="35"/>
    </location>
</feature>
<evidence type="ECO:0000256" key="1">
    <source>
        <dbReference type="SAM" id="Phobius"/>
    </source>
</evidence>
<keyword evidence="1" id="KW-0812">Transmembrane</keyword>
<dbReference type="RefSeq" id="WP_134158673.1">
    <property type="nucleotide sequence ID" value="NZ_BSUS01000001.1"/>
</dbReference>
<dbReference type="Proteomes" id="UP000294581">
    <property type="component" value="Unassembled WGS sequence"/>
</dbReference>
<sequence length="156" mass="16574">MASKRPFMQWFDDLLIPVTMGVLSVLVLVQVVGMAPSVRQAMDRMEGRFVSATVTEPASVRSASGSILLTASSAAVASHVVVFRNGVSLGTFTTNQMAILVHEGDRITFRDEMPNGPQVFIYVTAQAPNLLLPATGETAELGAGTATADLDQVSFM</sequence>
<keyword evidence="3" id="KW-1185">Reference proteome</keyword>
<name>A0A4R8LVF2_9BACL</name>
<keyword evidence="1" id="KW-1133">Transmembrane helix</keyword>
<evidence type="ECO:0000313" key="2">
    <source>
        <dbReference type="EMBL" id="TDY50757.1"/>
    </source>
</evidence>
<accession>A0A4R8LVF2</accession>
<evidence type="ECO:0000313" key="3">
    <source>
        <dbReference type="Proteomes" id="UP000294581"/>
    </source>
</evidence>
<comment type="caution">
    <text evidence="2">The sequence shown here is derived from an EMBL/GenBank/DDBJ whole genome shotgun (WGS) entry which is preliminary data.</text>
</comment>
<proteinExistence type="predicted"/>
<organism evidence="2 3">
    <name type="scientific">Alicyclobacillus sacchari</name>
    <dbReference type="NCBI Taxonomy" id="392010"/>
    <lineage>
        <taxon>Bacteria</taxon>
        <taxon>Bacillati</taxon>
        <taxon>Bacillota</taxon>
        <taxon>Bacilli</taxon>
        <taxon>Bacillales</taxon>
        <taxon>Alicyclobacillaceae</taxon>
        <taxon>Alicyclobacillus</taxon>
    </lineage>
</organism>